<gene>
    <name evidence="3" type="ORF">Tci_040732</name>
</gene>
<feature type="compositionally biased region" description="Basic and acidic residues" evidence="1">
    <location>
        <begin position="883"/>
        <end position="893"/>
    </location>
</feature>
<accession>A0A6L2M873</accession>
<dbReference type="AlphaFoldDB" id="A0A6L2M873"/>
<feature type="region of interest" description="Disordered" evidence="1">
    <location>
        <begin position="837"/>
        <end position="893"/>
    </location>
</feature>
<protein>
    <recommendedName>
        <fullName evidence="2">Reverse transcriptase zinc-binding domain-containing protein</fullName>
    </recommendedName>
</protein>
<evidence type="ECO:0000313" key="3">
    <source>
        <dbReference type="EMBL" id="GEU68754.1"/>
    </source>
</evidence>
<comment type="caution">
    <text evidence="3">The sequence shown here is derived from an EMBL/GenBank/DDBJ whole genome shotgun (WGS) entry which is preliminary data.</text>
</comment>
<dbReference type="InterPro" id="IPR012340">
    <property type="entry name" value="NA-bd_OB-fold"/>
</dbReference>
<dbReference type="PANTHER" id="PTHR33116:SF76">
    <property type="entry name" value="DUF4283 DOMAIN-CONTAINING PROTEIN"/>
    <property type="match status" value="1"/>
</dbReference>
<dbReference type="PANTHER" id="PTHR33116">
    <property type="entry name" value="REVERSE TRANSCRIPTASE ZINC-BINDING DOMAIN-CONTAINING PROTEIN-RELATED-RELATED"/>
    <property type="match status" value="1"/>
</dbReference>
<organism evidence="3">
    <name type="scientific">Tanacetum cinerariifolium</name>
    <name type="common">Dalmatian daisy</name>
    <name type="synonym">Chrysanthemum cinerariifolium</name>
    <dbReference type="NCBI Taxonomy" id="118510"/>
    <lineage>
        <taxon>Eukaryota</taxon>
        <taxon>Viridiplantae</taxon>
        <taxon>Streptophyta</taxon>
        <taxon>Embryophyta</taxon>
        <taxon>Tracheophyta</taxon>
        <taxon>Spermatophyta</taxon>
        <taxon>Magnoliopsida</taxon>
        <taxon>eudicotyledons</taxon>
        <taxon>Gunneridae</taxon>
        <taxon>Pentapetalae</taxon>
        <taxon>asterids</taxon>
        <taxon>campanulids</taxon>
        <taxon>Asterales</taxon>
        <taxon>Asteraceae</taxon>
        <taxon>Asteroideae</taxon>
        <taxon>Anthemideae</taxon>
        <taxon>Anthemidinae</taxon>
        <taxon>Tanacetum</taxon>
    </lineage>
</organism>
<evidence type="ECO:0000259" key="2">
    <source>
        <dbReference type="Pfam" id="PF13966"/>
    </source>
</evidence>
<sequence>MPRCASKVDIQKAYDTVDWAFLMSILIGFGFHHKMQRMADDLFLFTRGHPTSVNVIMHGVEEFKNVSGLVPSISKSTTFFCNVLNALKATILNYMPFAEGFLPVWYIGVPLISSRLLYRDCKILVEKLESRINDWRNKFLSIAGRLRLVISVFYSMHIHRASVFILPARIFHDLKQLMRSFLWCQGEMKKGKAKVAWESVCKPKLEGGLGIRKLEDFNVALMATHIWRILTHKESLWVKWIHSYRLKGRSLWNVPCLGDVSWGWQKLLQIRPLIRPFIWNKINNGKLTPMWFDKYDLCPIHDMLSFRDITRSGFGLSDSISDFISNENWRHEFHMWLVAKQKLKTQDRMRQWDVRSSIDFNLLKYPLCDVVPDSHSHLFFECPFSIQVWSQIVQEEGFYRSADRLSYYFYGSFEAGYLQVQEGVYSVSSFIRSMEDSKLLYGSRRELRVRVVLFFPSLRYNLGTLLLPRRRNGQEWFRTPLMCQFLVIWDLRTPGCKVRMKLVNQFKDRLKERSVVTLEGYSLGEIQPKFRMVNKALSLSFLSITKVGYISITDLQQEEDGQFGYRSITDLQQEEDGQFDVIGHVIACEDLDIYDKNAKSGKKKPPTLVDHEGNELQCTLWSAFAQQFNDFLNTCANHEKIILVLQLAMMKIWDVLGVMYNGLMKSRLFARDDVEKLENTATHISTASKNSTKETFVGKNPPGNIAELLDVAQRKVGADIPKKSASGKDNWWCHKNNVSTSSTGSGRVWTMSLTLWNNEVHDVVDRYYQLCDKYANGEYNDRLPTEISALIGKKYAFKVSIDEYNLKKLLPVFTVLRLSNDPVRLFVTPSKMDREATSSALPNITPLKKNDVDHVEQQDASDGNNKRAAENDIGDESLNGKKRATEVKTVKDA</sequence>
<reference evidence="3" key="1">
    <citation type="journal article" date="2019" name="Sci. Rep.">
        <title>Draft genome of Tanacetum cinerariifolium, the natural source of mosquito coil.</title>
        <authorList>
            <person name="Yamashiro T."/>
            <person name="Shiraishi A."/>
            <person name="Satake H."/>
            <person name="Nakayama K."/>
        </authorList>
    </citation>
    <scope>NUCLEOTIDE SEQUENCE</scope>
</reference>
<dbReference type="SUPFAM" id="SSF50249">
    <property type="entry name" value="Nucleic acid-binding proteins"/>
    <property type="match status" value="1"/>
</dbReference>
<feature type="domain" description="Reverse transcriptase zinc-binding" evidence="2">
    <location>
        <begin position="329"/>
        <end position="389"/>
    </location>
</feature>
<dbReference type="Gene3D" id="2.40.50.140">
    <property type="entry name" value="Nucleic acid-binding proteins"/>
    <property type="match status" value="1"/>
</dbReference>
<feature type="compositionally biased region" description="Basic and acidic residues" evidence="1">
    <location>
        <begin position="848"/>
        <end position="857"/>
    </location>
</feature>
<dbReference type="EMBL" id="BKCJ010005808">
    <property type="protein sequence ID" value="GEU68754.1"/>
    <property type="molecule type" value="Genomic_DNA"/>
</dbReference>
<dbReference type="InterPro" id="IPR026960">
    <property type="entry name" value="RVT-Znf"/>
</dbReference>
<proteinExistence type="predicted"/>
<name>A0A6L2M873_TANCI</name>
<evidence type="ECO:0000256" key="1">
    <source>
        <dbReference type="SAM" id="MobiDB-lite"/>
    </source>
</evidence>
<dbReference type="Pfam" id="PF13966">
    <property type="entry name" value="zf-RVT"/>
    <property type="match status" value="1"/>
</dbReference>